<evidence type="ECO:0000256" key="7">
    <source>
        <dbReference type="ARBA" id="ARBA00022833"/>
    </source>
</evidence>
<evidence type="ECO:0000256" key="15">
    <source>
        <dbReference type="PIRSR" id="PIRSR001415-2"/>
    </source>
</evidence>
<keyword evidence="9 17" id="KW-0456">Lyase</keyword>
<proteinExistence type="inferred from homology"/>
<evidence type="ECO:0000313" key="19">
    <source>
        <dbReference type="EMBL" id="CAH3037935.1"/>
    </source>
</evidence>
<keyword evidence="7" id="KW-0862">Zinc</keyword>
<feature type="binding site" evidence="15">
    <location>
        <position position="221"/>
    </location>
    <ligand>
        <name>5-aminolevulinate</name>
        <dbReference type="ChEBI" id="CHEBI:356416"/>
        <label>1</label>
    </ligand>
</feature>
<comment type="subunit">
    <text evidence="12">Homooctamer; active form. Homohexamer; low activity form.</text>
</comment>
<organism evidence="19 20">
    <name type="scientific">Pocillopora meandrina</name>
    <dbReference type="NCBI Taxonomy" id="46732"/>
    <lineage>
        <taxon>Eukaryota</taxon>
        <taxon>Metazoa</taxon>
        <taxon>Cnidaria</taxon>
        <taxon>Anthozoa</taxon>
        <taxon>Hexacorallia</taxon>
        <taxon>Scleractinia</taxon>
        <taxon>Astrocoeniina</taxon>
        <taxon>Pocilloporidae</taxon>
        <taxon>Pocillopora</taxon>
    </lineage>
</organism>
<evidence type="ECO:0000256" key="16">
    <source>
        <dbReference type="PIRSR" id="PIRSR001415-4"/>
    </source>
</evidence>
<evidence type="ECO:0000256" key="4">
    <source>
        <dbReference type="ARBA" id="ARBA00012053"/>
    </source>
</evidence>
<feature type="binding site" evidence="16">
    <location>
        <position position="223"/>
    </location>
    <ligand>
        <name>Zn(2+)</name>
        <dbReference type="ChEBI" id="CHEBI:29105"/>
        <label>2</label>
    </ligand>
</feature>
<dbReference type="SMART" id="SM01004">
    <property type="entry name" value="ALAD"/>
    <property type="match status" value="1"/>
</dbReference>
<evidence type="ECO:0000256" key="13">
    <source>
        <dbReference type="ARBA" id="ARBA00047651"/>
    </source>
</evidence>
<dbReference type="PROSITE" id="PS00169">
    <property type="entry name" value="D_ALA_DEHYDRATASE"/>
    <property type="match status" value="1"/>
</dbReference>
<feature type="binding site" evidence="16">
    <location>
        <position position="132"/>
    </location>
    <ligand>
        <name>Zn(2+)</name>
        <dbReference type="ChEBI" id="CHEBI:29105"/>
        <label>1</label>
        <note>catalytic</note>
    </ligand>
</feature>
<dbReference type="Gene3D" id="3.20.20.70">
    <property type="entry name" value="Aldolase class I"/>
    <property type="match status" value="1"/>
</dbReference>
<dbReference type="NCBIfam" id="NF006762">
    <property type="entry name" value="PRK09283.1"/>
    <property type="match status" value="1"/>
</dbReference>
<dbReference type="PANTHER" id="PTHR11458">
    <property type="entry name" value="DELTA-AMINOLEVULINIC ACID DEHYDRATASE"/>
    <property type="match status" value="1"/>
</dbReference>
<dbReference type="GO" id="GO:0004655">
    <property type="term" value="F:porphobilinogen synthase activity"/>
    <property type="evidence" value="ECO:0007669"/>
    <property type="project" value="UniProtKB-EC"/>
</dbReference>
<dbReference type="EMBL" id="CALNXJ010000004">
    <property type="protein sequence ID" value="CAH3037935.1"/>
    <property type="molecule type" value="Genomic_DNA"/>
</dbReference>
<comment type="caution">
    <text evidence="19">The sequence shown here is derived from an EMBL/GenBank/DDBJ whole genome shotgun (WGS) entry which is preliminary data.</text>
</comment>
<dbReference type="AlphaFoldDB" id="A0AAU9VU02"/>
<accession>A0AAU9VU02</accession>
<name>A0AAU9VU02_9CNID</name>
<evidence type="ECO:0000256" key="5">
    <source>
        <dbReference type="ARBA" id="ARBA00020771"/>
    </source>
</evidence>
<keyword evidence="20" id="KW-1185">Reference proteome</keyword>
<protein>
    <recommendedName>
        <fullName evidence="5 17">Delta-aminolevulinic acid dehydratase</fullName>
        <ecNumber evidence="4 17">4.2.1.24</ecNumber>
    </recommendedName>
</protein>
<keyword evidence="6" id="KW-0479">Metal-binding</keyword>
<dbReference type="InterPro" id="IPR013785">
    <property type="entry name" value="Aldolase_TIM"/>
</dbReference>
<feature type="active site" description="Schiff-base intermediate with substrate" evidence="14">
    <location>
        <position position="252"/>
    </location>
</feature>
<evidence type="ECO:0000256" key="9">
    <source>
        <dbReference type="ARBA" id="ARBA00023239"/>
    </source>
</evidence>
<sequence length="331" mass="36106">MASQGALHSGYNHATTRSWQSTNTEITSKNLLYPLFITDEADALEEVSSLPGQFRMGINNMEKIVSPLVKKGLKSVLLFGVLSRLKKTDDACNADSEDNPAILAIKKISSLFPDLLICCDVCICPYATHGHCGILNEDGSINNAASIKRIAEISLSYAKAGCHVVAPSDMMDNRIAAIKDILHKNGYGGKVAVMSYSAKFASSFYGPFRDAAKSAPAFGDRRCYQLPSGSKGLAARAVERDVREGADFLMVKPGMAYLDIVRQTKDKFPDLPLAIYQVSGEFAMLYHGSKAGAFDLKKIVLECLTSMRRAGADIIITYFVPQLLDWLNENN</sequence>
<dbReference type="InterPro" id="IPR030656">
    <property type="entry name" value="ALAD_AS"/>
</dbReference>
<evidence type="ECO:0000256" key="14">
    <source>
        <dbReference type="PIRSR" id="PIRSR001415-1"/>
    </source>
</evidence>
<dbReference type="PIRSF" id="PIRSF001415">
    <property type="entry name" value="Porphbilin_synth"/>
    <property type="match status" value="1"/>
</dbReference>
<comment type="catalytic activity">
    <reaction evidence="13 17">
        <text>2 5-aminolevulinate = porphobilinogen + 2 H2O + H(+)</text>
        <dbReference type="Rhea" id="RHEA:24064"/>
        <dbReference type="ChEBI" id="CHEBI:15377"/>
        <dbReference type="ChEBI" id="CHEBI:15378"/>
        <dbReference type="ChEBI" id="CHEBI:58126"/>
        <dbReference type="ChEBI" id="CHEBI:356416"/>
        <dbReference type="EC" id="4.2.1.24"/>
    </reaction>
</comment>
<feature type="active site" description="Schiff-base intermediate with substrate" evidence="14">
    <location>
        <position position="199"/>
    </location>
</feature>
<dbReference type="InterPro" id="IPR001731">
    <property type="entry name" value="ALAD"/>
</dbReference>
<evidence type="ECO:0000313" key="20">
    <source>
        <dbReference type="Proteomes" id="UP001159428"/>
    </source>
</evidence>
<evidence type="ECO:0000256" key="10">
    <source>
        <dbReference type="ARBA" id="ARBA00023244"/>
    </source>
</evidence>
<comment type="function">
    <text evidence="11">Catalyzes an early step in the biosynthesis of tetrapyrroles. Binds two molecules of 5-aminolevulinate per subunit, each at a distinct site, and catalyzes their condensation to form porphobilinogen.</text>
</comment>
<comment type="similarity">
    <text evidence="3 18">Belongs to the ALAD family.</text>
</comment>
<gene>
    <name evidence="19" type="ORF">PMEA_00021435</name>
</gene>
<feature type="binding site" evidence="16">
    <location>
        <position position="122"/>
    </location>
    <ligand>
        <name>Zn(2+)</name>
        <dbReference type="ChEBI" id="CHEBI:29105"/>
        <label>1</label>
        <note>catalytic</note>
    </ligand>
</feature>
<comment type="cofactor">
    <cofactor evidence="1">
        <name>Zn(2+)</name>
        <dbReference type="ChEBI" id="CHEBI:29105"/>
    </cofactor>
</comment>
<dbReference type="FunFam" id="3.20.20.70:FF:000048">
    <property type="entry name" value="Delta-aminolevulinic acid dehydratase"/>
    <property type="match status" value="1"/>
</dbReference>
<keyword evidence="8" id="KW-0350">Heme biosynthesis</keyword>
<evidence type="ECO:0000256" key="2">
    <source>
        <dbReference type="ARBA" id="ARBA00004694"/>
    </source>
</evidence>
<dbReference type="EC" id="4.2.1.24" evidence="4 17"/>
<dbReference type="SUPFAM" id="SSF51569">
    <property type="entry name" value="Aldolase"/>
    <property type="match status" value="1"/>
</dbReference>
<dbReference type="CDD" id="cd04824">
    <property type="entry name" value="eu_ALAD_PBGS_cysteine_rich"/>
    <property type="match status" value="1"/>
</dbReference>
<evidence type="ECO:0000256" key="6">
    <source>
        <dbReference type="ARBA" id="ARBA00022723"/>
    </source>
</evidence>
<evidence type="ECO:0000256" key="18">
    <source>
        <dbReference type="RuleBase" id="RU004161"/>
    </source>
</evidence>
<evidence type="ECO:0000256" key="1">
    <source>
        <dbReference type="ARBA" id="ARBA00001947"/>
    </source>
</evidence>
<evidence type="ECO:0000256" key="17">
    <source>
        <dbReference type="RuleBase" id="RU000515"/>
    </source>
</evidence>
<dbReference type="GO" id="GO:0008270">
    <property type="term" value="F:zinc ion binding"/>
    <property type="evidence" value="ECO:0007669"/>
    <property type="project" value="TreeGrafter"/>
</dbReference>
<dbReference type="GO" id="GO:0005829">
    <property type="term" value="C:cytosol"/>
    <property type="evidence" value="ECO:0007669"/>
    <property type="project" value="TreeGrafter"/>
</dbReference>
<dbReference type="PANTHER" id="PTHR11458:SF0">
    <property type="entry name" value="DELTA-AMINOLEVULINIC ACID DEHYDRATASE"/>
    <property type="match status" value="1"/>
</dbReference>
<evidence type="ECO:0000256" key="3">
    <source>
        <dbReference type="ARBA" id="ARBA00008055"/>
    </source>
</evidence>
<feature type="binding site" evidence="15">
    <location>
        <position position="318"/>
    </location>
    <ligand>
        <name>5-aminolevulinate</name>
        <dbReference type="ChEBI" id="CHEBI:356416"/>
        <label>2</label>
    </ligand>
</feature>
<feature type="binding site" evidence="15">
    <location>
        <position position="209"/>
    </location>
    <ligand>
        <name>5-aminolevulinate</name>
        <dbReference type="ChEBI" id="CHEBI:356416"/>
        <label>1</label>
    </ligand>
</feature>
<feature type="binding site" evidence="15">
    <location>
        <position position="279"/>
    </location>
    <ligand>
        <name>5-aminolevulinate</name>
        <dbReference type="ChEBI" id="CHEBI:356416"/>
        <label>2</label>
    </ligand>
</feature>
<evidence type="ECO:0000256" key="8">
    <source>
        <dbReference type="ARBA" id="ARBA00023133"/>
    </source>
</evidence>
<dbReference type="Proteomes" id="UP001159428">
    <property type="component" value="Unassembled WGS sequence"/>
</dbReference>
<reference evidence="19 20" key="1">
    <citation type="submission" date="2022-05" db="EMBL/GenBank/DDBJ databases">
        <authorList>
            <consortium name="Genoscope - CEA"/>
            <person name="William W."/>
        </authorList>
    </citation>
    <scope>NUCLEOTIDE SEQUENCE [LARGE SCALE GENOMIC DNA]</scope>
</reference>
<evidence type="ECO:0000256" key="12">
    <source>
        <dbReference type="ARBA" id="ARBA00025861"/>
    </source>
</evidence>
<dbReference type="GO" id="GO:0006783">
    <property type="term" value="P:heme biosynthetic process"/>
    <property type="evidence" value="ECO:0007669"/>
    <property type="project" value="UniProtKB-KW"/>
</dbReference>
<keyword evidence="10 17" id="KW-0627">Porphyrin biosynthesis</keyword>
<dbReference type="Pfam" id="PF00490">
    <property type="entry name" value="ALAD"/>
    <property type="match status" value="1"/>
</dbReference>
<dbReference type="PRINTS" id="PR00144">
    <property type="entry name" value="DALDHYDRTASE"/>
</dbReference>
<feature type="binding site" evidence="16">
    <location>
        <position position="124"/>
    </location>
    <ligand>
        <name>Zn(2+)</name>
        <dbReference type="ChEBI" id="CHEBI:29105"/>
        <label>1</label>
        <note>catalytic</note>
    </ligand>
</feature>
<feature type="binding site" evidence="16">
    <location>
        <position position="131"/>
    </location>
    <ligand>
        <name>Zn(2+)</name>
        <dbReference type="ChEBI" id="CHEBI:29105"/>
        <label>2</label>
    </ligand>
</feature>
<evidence type="ECO:0000256" key="11">
    <source>
        <dbReference type="ARBA" id="ARBA00025628"/>
    </source>
</evidence>
<comment type="pathway">
    <text evidence="2">Porphyrin-containing compound metabolism; protoporphyrin-IX biosynthesis; coproporphyrinogen-III from 5-aminolevulinate: step 1/4.</text>
</comment>